<dbReference type="Proteomes" id="UP000554482">
    <property type="component" value="Unassembled WGS sequence"/>
</dbReference>
<evidence type="ECO:0008006" key="6">
    <source>
        <dbReference type="Google" id="ProtNLM"/>
    </source>
</evidence>
<dbReference type="PANTHER" id="PTHR21162">
    <property type="entry name" value="P53 AND DNA DAMAGE-REGULATED PROTEIN"/>
    <property type="match status" value="1"/>
</dbReference>
<protein>
    <recommendedName>
        <fullName evidence="6">P53 and DNA damage-regulated protein 1</fullName>
    </recommendedName>
</protein>
<dbReference type="GO" id="GO:0005737">
    <property type="term" value="C:cytoplasm"/>
    <property type="evidence" value="ECO:0007669"/>
    <property type="project" value="UniProtKB-SubCell"/>
</dbReference>
<comment type="subcellular location">
    <subcellularLocation>
        <location evidence="1">Cytoplasm</location>
    </subcellularLocation>
</comment>
<keyword evidence="3" id="KW-0143">Chaperone</keyword>
<organism evidence="4 5">
    <name type="scientific">Thalictrum thalictroides</name>
    <name type="common">Rue-anemone</name>
    <name type="synonym">Anemone thalictroides</name>
    <dbReference type="NCBI Taxonomy" id="46969"/>
    <lineage>
        <taxon>Eukaryota</taxon>
        <taxon>Viridiplantae</taxon>
        <taxon>Streptophyta</taxon>
        <taxon>Embryophyta</taxon>
        <taxon>Tracheophyta</taxon>
        <taxon>Spermatophyta</taxon>
        <taxon>Magnoliopsida</taxon>
        <taxon>Ranunculales</taxon>
        <taxon>Ranunculaceae</taxon>
        <taxon>Thalictroideae</taxon>
        <taxon>Thalictrum</taxon>
    </lineage>
</organism>
<sequence length="166" mass="18769">MDESMKQMQKNLVEIEIEGENLLLARNQIVENDKVRNGNREALTALRKIARTTKTSVPSPFESIMREMEGTGSAPLVKEVCLTCGNHDAKENTWMMFSGTDLFARIPFHAAHTILEEDQSHLDYDSRKLQSVVKEKSFWLSEKGVIADKISPSVLRSMVTLTDKSK</sequence>
<dbReference type="OrthoDB" id="20282at2759"/>
<keyword evidence="5" id="KW-1185">Reference proteome</keyword>
<accession>A0A7J6X3J8</accession>
<dbReference type="InterPro" id="IPR030482">
    <property type="entry name" value="PDRG1"/>
</dbReference>
<dbReference type="PANTHER" id="PTHR21162:SF0">
    <property type="entry name" value="P53 AND DNA DAMAGE-REGULATED PROTEIN 1"/>
    <property type="match status" value="1"/>
</dbReference>
<evidence type="ECO:0000256" key="3">
    <source>
        <dbReference type="ARBA" id="ARBA00023186"/>
    </source>
</evidence>
<name>A0A7J6X3J8_THATH</name>
<gene>
    <name evidence="4" type="ORF">FRX31_006110</name>
</gene>
<evidence type="ECO:0000313" key="4">
    <source>
        <dbReference type="EMBL" id="KAF5204301.1"/>
    </source>
</evidence>
<dbReference type="EMBL" id="JABWDY010005602">
    <property type="protein sequence ID" value="KAF5204301.1"/>
    <property type="molecule type" value="Genomic_DNA"/>
</dbReference>
<evidence type="ECO:0000256" key="2">
    <source>
        <dbReference type="ARBA" id="ARBA00022490"/>
    </source>
</evidence>
<dbReference type="AlphaFoldDB" id="A0A7J6X3J8"/>
<keyword evidence="2" id="KW-0963">Cytoplasm</keyword>
<reference evidence="4 5" key="1">
    <citation type="submission" date="2020-06" db="EMBL/GenBank/DDBJ databases">
        <title>Transcriptomic and genomic resources for Thalictrum thalictroides and T. hernandezii: Facilitating candidate gene discovery in an emerging model plant lineage.</title>
        <authorList>
            <person name="Arias T."/>
            <person name="Riano-Pachon D.M."/>
            <person name="Di Stilio V.S."/>
        </authorList>
    </citation>
    <scope>NUCLEOTIDE SEQUENCE [LARGE SCALE GENOMIC DNA]</scope>
    <source>
        <strain evidence="5">cv. WT478/WT964</strain>
        <tissue evidence="4">Leaves</tissue>
    </source>
</reference>
<comment type="caution">
    <text evidence="4">The sequence shown here is derived from an EMBL/GenBank/DDBJ whole genome shotgun (WGS) entry which is preliminary data.</text>
</comment>
<evidence type="ECO:0000313" key="5">
    <source>
        <dbReference type="Proteomes" id="UP000554482"/>
    </source>
</evidence>
<proteinExistence type="predicted"/>
<evidence type="ECO:0000256" key="1">
    <source>
        <dbReference type="ARBA" id="ARBA00004496"/>
    </source>
</evidence>